<proteinExistence type="predicted"/>
<name>A0A9R1VVN2_LACSA</name>
<accession>A0A9R1VVN2</accession>
<dbReference type="EMBL" id="NBSK02000004">
    <property type="protein sequence ID" value="KAJ0211358.1"/>
    <property type="molecule type" value="Genomic_DNA"/>
</dbReference>
<keyword evidence="2" id="KW-1185">Reference proteome</keyword>
<protein>
    <submittedName>
        <fullName evidence="1">Uncharacterized protein</fullName>
    </submittedName>
</protein>
<sequence>MFFHWTRENIVLFPKFYFQMAFFGLGRSFPSTLRNCLVSGFTPSHNLDTWVSNLSIEGKSLTDSKVTFSSNDPIVWLNVSLGLFGKPAWIAFLQRQTFCEELFKSPPPPVNYVIMAIIRPIIFSPFVHMPIRFWCAGPVLKNVLCNCRLPPMLVWILNWCCILPQSLSYVKDFINVAAKWSLSQNTEDIACYSLRLRVMCLEEKR</sequence>
<evidence type="ECO:0000313" key="2">
    <source>
        <dbReference type="Proteomes" id="UP000235145"/>
    </source>
</evidence>
<gene>
    <name evidence="1" type="ORF">LSAT_V11C400199140</name>
</gene>
<comment type="caution">
    <text evidence="1">The sequence shown here is derived from an EMBL/GenBank/DDBJ whole genome shotgun (WGS) entry which is preliminary data.</text>
</comment>
<dbReference type="Proteomes" id="UP000235145">
    <property type="component" value="Unassembled WGS sequence"/>
</dbReference>
<organism evidence="1 2">
    <name type="scientific">Lactuca sativa</name>
    <name type="common">Garden lettuce</name>
    <dbReference type="NCBI Taxonomy" id="4236"/>
    <lineage>
        <taxon>Eukaryota</taxon>
        <taxon>Viridiplantae</taxon>
        <taxon>Streptophyta</taxon>
        <taxon>Embryophyta</taxon>
        <taxon>Tracheophyta</taxon>
        <taxon>Spermatophyta</taxon>
        <taxon>Magnoliopsida</taxon>
        <taxon>eudicotyledons</taxon>
        <taxon>Gunneridae</taxon>
        <taxon>Pentapetalae</taxon>
        <taxon>asterids</taxon>
        <taxon>campanulids</taxon>
        <taxon>Asterales</taxon>
        <taxon>Asteraceae</taxon>
        <taxon>Cichorioideae</taxon>
        <taxon>Cichorieae</taxon>
        <taxon>Lactucinae</taxon>
        <taxon>Lactuca</taxon>
    </lineage>
</organism>
<evidence type="ECO:0000313" key="1">
    <source>
        <dbReference type="EMBL" id="KAJ0211358.1"/>
    </source>
</evidence>
<reference evidence="1 2" key="1">
    <citation type="journal article" date="2017" name="Nat. Commun.">
        <title>Genome assembly with in vitro proximity ligation data and whole-genome triplication in lettuce.</title>
        <authorList>
            <person name="Reyes-Chin-Wo S."/>
            <person name="Wang Z."/>
            <person name="Yang X."/>
            <person name="Kozik A."/>
            <person name="Arikit S."/>
            <person name="Song C."/>
            <person name="Xia L."/>
            <person name="Froenicke L."/>
            <person name="Lavelle D.O."/>
            <person name="Truco M.J."/>
            <person name="Xia R."/>
            <person name="Zhu S."/>
            <person name="Xu C."/>
            <person name="Xu H."/>
            <person name="Xu X."/>
            <person name="Cox K."/>
            <person name="Korf I."/>
            <person name="Meyers B.C."/>
            <person name="Michelmore R.W."/>
        </authorList>
    </citation>
    <scope>NUCLEOTIDE SEQUENCE [LARGE SCALE GENOMIC DNA]</scope>
    <source>
        <strain evidence="2">cv. Salinas</strain>
        <tissue evidence="1">Seedlings</tissue>
    </source>
</reference>
<dbReference type="AlphaFoldDB" id="A0A9R1VVN2"/>